<evidence type="ECO:0000313" key="3">
    <source>
        <dbReference type="Proteomes" id="UP000004995"/>
    </source>
</evidence>
<dbReference type="Gramene" id="KQK88716">
    <property type="protein sequence ID" value="KQK88716"/>
    <property type="gene ID" value="SETIT_038699mg"/>
</dbReference>
<dbReference type="HOGENOM" id="CLU_040595_0_0_1"/>
<dbReference type="InterPro" id="IPR002083">
    <property type="entry name" value="MATH/TRAF_dom"/>
</dbReference>
<dbReference type="SUPFAM" id="SSF49599">
    <property type="entry name" value="TRAF domain-like"/>
    <property type="match status" value="2"/>
</dbReference>
<evidence type="ECO:0000313" key="2">
    <source>
        <dbReference type="EnsemblPlants" id="KQK88716"/>
    </source>
</evidence>
<feature type="domain" description="MATH" evidence="1">
    <location>
        <begin position="122"/>
        <end position="247"/>
    </location>
</feature>
<dbReference type="PROSITE" id="PS50144">
    <property type="entry name" value="MATH"/>
    <property type="match status" value="1"/>
</dbReference>
<keyword evidence="3" id="KW-1185">Reference proteome</keyword>
<sequence length="255" mass="28939">IHDPSFKWKVYGFSALLERGATPANSTRFHCCGYKWYKVTPAHKRSGDGIPYVALQLFLSRVSFKPGHTMNALFELSVYNHSNGTYYGGKANVFSPEKKPLVISKKHITVQNLFLQKKEFIRGTYTWTMSNYLDLKLLVNSPAFEVGGHKWYVNMYPLGDKYSTKSLSLFLHLHDPKELPDPKSGMMIELTLSILDVKHGKHFTRRFVFAAGDKAGWGWSNFIRLKTFKDPSRGYLLGSNCVLKADITITGSSND</sequence>
<reference evidence="3" key="1">
    <citation type="journal article" date="2012" name="Nat. Biotechnol.">
        <title>Reference genome sequence of the model plant Setaria.</title>
        <authorList>
            <person name="Bennetzen J.L."/>
            <person name="Schmutz J."/>
            <person name="Wang H."/>
            <person name="Percifield R."/>
            <person name="Hawkins J."/>
            <person name="Pontaroli A.C."/>
            <person name="Estep M."/>
            <person name="Feng L."/>
            <person name="Vaughn J.N."/>
            <person name="Grimwood J."/>
            <person name="Jenkins J."/>
            <person name="Barry K."/>
            <person name="Lindquist E."/>
            <person name="Hellsten U."/>
            <person name="Deshpande S."/>
            <person name="Wang X."/>
            <person name="Wu X."/>
            <person name="Mitros T."/>
            <person name="Triplett J."/>
            <person name="Yang X."/>
            <person name="Ye C.Y."/>
            <person name="Mauro-Herrera M."/>
            <person name="Wang L."/>
            <person name="Li P."/>
            <person name="Sharma M."/>
            <person name="Sharma R."/>
            <person name="Ronald P.C."/>
            <person name="Panaud O."/>
            <person name="Kellogg E.A."/>
            <person name="Brutnell T.P."/>
            <person name="Doust A.N."/>
            <person name="Tuskan G.A."/>
            <person name="Rokhsar D."/>
            <person name="Devos K.M."/>
        </authorList>
    </citation>
    <scope>NUCLEOTIDE SEQUENCE [LARGE SCALE GENOMIC DNA]</scope>
    <source>
        <strain evidence="3">cv. Yugu1</strain>
    </source>
</reference>
<organism evidence="2 3">
    <name type="scientific">Setaria italica</name>
    <name type="common">Foxtail millet</name>
    <name type="synonym">Panicum italicum</name>
    <dbReference type="NCBI Taxonomy" id="4555"/>
    <lineage>
        <taxon>Eukaryota</taxon>
        <taxon>Viridiplantae</taxon>
        <taxon>Streptophyta</taxon>
        <taxon>Embryophyta</taxon>
        <taxon>Tracheophyta</taxon>
        <taxon>Spermatophyta</taxon>
        <taxon>Magnoliopsida</taxon>
        <taxon>Liliopsida</taxon>
        <taxon>Poales</taxon>
        <taxon>Poaceae</taxon>
        <taxon>PACMAD clade</taxon>
        <taxon>Panicoideae</taxon>
        <taxon>Panicodae</taxon>
        <taxon>Paniceae</taxon>
        <taxon>Cenchrinae</taxon>
        <taxon>Setaria</taxon>
    </lineage>
</organism>
<dbReference type="SMART" id="SM00061">
    <property type="entry name" value="MATH"/>
    <property type="match status" value="1"/>
</dbReference>
<dbReference type="InterPro" id="IPR008974">
    <property type="entry name" value="TRAF-like"/>
</dbReference>
<dbReference type="InParanoid" id="K4AII7"/>
<name>K4AII7_SETIT</name>
<dbReference type="PANTHER" id="PTHR46162">
    <property type="entry name" value="TRAF-LIKE FAMILY PROTEIN"/>
    <property type="match status" value="1"/>
</dbReference>
<protein>
    <recommendedName>
        <fullName evidence="1">MATH domain-containing protein</fullName>
    </recommendedName>
</protein>
<dbReference type="CDD" id="cd00121">
    <property type="entry name" value="MATH"/>
    <property type="match status" value="1"/>
</dbReference>
<evidence type="ECO:0000259" key="1">
    <source>
        <dbReference type="PROSITE" id="PS50144"/>
    </source>
</evidence>
<dbReference type="PANTHER" id="PTHR46162:SF2">
    <property type="entry name" value="ANKYRIN REPEAT-CONTAINING PROTEIN-RELATED"/>
    <property type="match status" value="1"/>
</dbReference>
<dbReference type="FunCoup" id="K4AII7">
    <property type="interactions" value="74"/>
</dbReference>
<dbReference type="Proteomes" id="UP000004995">
    <property type="component" value="Unassembled WGS sequence"/>
</dbReference>
<proteinExistence type="predicted"/>
<dbReference type="AlphaFoldDB" id="K4AII7"/>
<dbReference type="OMA" id="IYHTWLE"/>
<dbReference type="Gene3D" id="2.60.210.10">
    <property type="entry name" value="Apoptosis, Tumor Necrosis Factor Receptor Associated Protein 2, Chain A"/>
    <property type="match status" value="2"/>
</dbReference>
<dbReference type="EMBL" id="AGNK02005562">
    <property type="status" value="NOT_ANNOTATED_CDS"/>
    <property type="molecule type" value="Genomic_DNA"/>
</dbReference>
<dbReference type="Pfam" id="PF22486">
    <property type="entry name" value="MATH_2"/>
    <property type="match status" value="1"/>
</dbReference>
<accession>K4AII7</accession>
<reference evidence="2" key="2">
    <citation type="submission" date="2018-08" db="UniProtKB">
        <authorList>
            <consortium name="EnsemblPlants"/>
        </authorList>
    </citation>
    <scope>IDENTIFICATION</scope>
    <source>
        <strain evidence="2">Yugu1</strain>
    </source>
</reference>
<dbReference type="eggNOG" id="KOG1987">
    <property type="taxonomic scope" value="Eukaryota"/>
</dbReference>
<dbReference type="EnsemblPlants" id="KQK88716">
    <property type="protein sequence ID" value="KQK88716"/>
    <property type="gene ID" value="SETIT_038699mg"/>
</dbReference>